<dbReference type="Proteomes" id="UP000813018">
    <property type="component" value="Unassembled WGS sequence"/>
</dbReference>
<dbReference type="PROSITE" id="PS50253">
    <property type="entry name" value="COX3"/>
    <property type="match status" value="1"/>
</dbReference>
<feature type="transmembrane region" description="Helical" evidence="7">
    <location>
        <begin position="56"/>
        <end position="79"/>
    </location>
</feature>
<evidence type="ECO:0000256" key="7">
    <source>
        <dbReference type="SAM" id="Phobius"/>
    </source>
</evidence>
<evidence type="ECO:0000313" key="9">
    <source>
        <dbReference type="EMBL" id="MBW7468235.1"/>
    </source>
</evidence>
<accession>A0ABS7CWM8</accession>
<evidence type="ECO:0000259" key="8">
    <source>
        <dbReference type="PROSITE" id="PS50253"/>
    </source>
</evidence>
<keyword evidence="5 7" id="KW-0472">Membrane</keyword>
<gene>
    <name evidence="9" type="ORF">K0O23_14255</name>
</gene>
<organism evidence="9 10">
    <name type="scientific">Pontibacter aydingkolensis</name>
    <dbReference type="NCBI Taxonomy" id="1911536"/>
    <lineage>
        <taxon>Bacteria</taxon>
        <taxon>Pseudomonadati</taxon>
        <taxon>Bacteroidota</taxon>
        <taxon>Cytophagia</taxon>
        <taxon>Cytophagales</taxon>
        <taxon>Hymenobacteraceae</taxon>
        <taxon>Pontibacter</taxon>
    </lineage>
</organism>
<dbReference type="InterPro" id="IPR000298">
    <property type="entry name" value="Cyt_c_oxidase-like_su3"/>
</dbReference>
<dbReference type="Gene3D" id="1.20.120.80">
    <property type="entry name" value="Cytochrome c oxidase, subunit III, four-helix bundle"/>
    <property type="match status" value="1"/>
</dbReference>
<feature type="transmembrane region" description="Helical" evidence="7">
    <location>
        <begin position="91"/>
        <end position="111"/>
    </location>
</feature>
<dbReference type="InterPro" id="IPR013833">
    <property type="entry name" value="Cyt_c_oxidase_su3_a-hlx"/>
</dbReference>
<name>A0ABS7CWM8_9BACT</name>
<evidence type="ECO:0000256" key="4">
    <source>
        <dbReference type="ARBA" id="ARBA00022989"/>
    </source>
</evidence>
<comment type="caution">
    <text evidence="9">The sequence shown here is derived from an EMBL/GenBank/DDBJ whole genome shotgun (WGS) entry which is preliminary data.</text>
</comment>
<dbReference type="PANTHER" id="PTHR11403">
    <property type="entry name" value="CYTOCHROME C OXIDASE SUBUNIT III"/>
    <property type="match status" value="1"/>
</dbReference>
<evidence type="ECO:0000256" key="5">
    <source>
        <dbReference type="ARBA" id="ARBA00023136"/>
    </source>
</evidence>
<keyword evidence="4 7" id="KW-1133">Transmembrane helix</keyword>
<keyword evidence="10" id="KW-1185">Reference proteome</keyword>
<dbReference type="InterPro" id="IPR024791">
    <property type="entry name" value="Cyt_c/ubiquinol_Oxase_su3"/>
</dbReference>
<protein>
    <submittedName>
        <fullName evidence="9">Cytochrome c oxidase subunit 3</fullName>
    </submittedName>
</protein>
<keyword evidence="3 6" id="KW-0812">Transmembrane</keyword>
<dbReference type="InterPro" id="IPR035973">
    <property type="entry name" value="Cyt_c_oxidase_su3-like_sf"/>
</dbReference>
<evidence type="ECO:0000256" key="2">
    <source>
        <dbReference type="ARBA" id="ARBA00010581"/>
    </source>
</evidence>
<evidence type="ECO:0000256" key="3">
    <source>
        <dbReference type="ARBA" id="ARBA00022692"/>
    </source>
</evidence>
<comment type="subcellular location">
    <subcellularLocation>
        <location evidence="6">Cell membrane</location>
        <topology evidence="6">Multi-pass membrane protein</topology>
    </subcellularLocation>
    <subcellularLocation>
        <location evidence="1">Membrane</location>
        <topology evidence="1">Multi-pass membrane protein</topology>
    </subcellularLocation>
</comment>
<dbReference type="RefSeq" id="WP_219878111.1">
    <property type="nucleotide sequence ID" value="NZ_JAHYXK010000012.1"/>
</dbReference>
<dbReference type="Pfam" id="PF00510">
    <property type="entry name" value="COX3"/>
    <property type="match status" value="1"/>
</dbReference>
<evidence type="ECO:0000313" key="10">
    <source>
        <dbReference type="Proteomes" id="UP000813018"/>
    </source>
</evidence>
<comment type="similarity">
    <text evidence="2 6">Belongs to the cytochrome c oxidase subunit 3 family.</text>
</comment>
<feature type="transmembrane region" description="Helical" evidence="7">
    <location>
        <begin position="22"/>
        <end position="44"/>
    </location>
</feature>
<feature type="domain" description="Heme-copper oxidase subunit III family profile" evidence="8">
    <location>
        <begin position="1"/>
        <end position="196"/>
    </location>
</feature>
<reference evidence="9 10" key="1">
    <citation type="journal article" date="2016" name="Int. J. Syst. Evol. Microbiol.">
        <title>Pontibacter aydingkolensis sp. nov., isolated from soil of a salt lake.</title>
        <authorList>
            <person name="Osman G."/>
            <person name="Zhang T."/>
            <person name="Lou K."/>
            <person name="Gao Y."/>
            <person name="Chang W."/>
            <person name="Lin Q."/>
            <person name="Yang H.M."/>
            <person name="Huo X.D."/>
            <person name="Wang N."/>
        </authorList>
    </citation>
    <scope>NUCLEOTIDE SEQUENCE [LARGE SCALE GENOMIC DNA]</scope>
    <source>
        <strain evidence="9 10">KACC 19255</strain>
    </source>
</reference>
<feature type="transmembrane region" description="Helical" evidence="7">
    <location>
        <begin position="131"/>
        <end position="156"/>
    </location>
</feature>
<dbReference type="SUPFAM" id="SSF81452">
    <property type="entry name" value="Cytochrome c oxidase subunit III-like"/>
    <property type="match status" value="1"/>
</dbReference>
<dbReference type="EMBL" id="JAHYXK010000012">
    <property type="protein sequence ID" value="MBW7468235.1"/>
    <property type="molecule type" value="Genomic_DNA"/>
</dbReference>
<feature type="transmembrane region" description="Helical" evidence="7">
    <location>
        <begin position="168"/>
        <end position="192"/>
    </location>
</feature>
<evidence type="ECO:0000256" key="1">
    <source>
        <dbReference type="ARBA" id="ARBA00004141"/>
    </source>
</evidence>
<proteinExistence type="inferred from homology"/>
<evidence type="ECO:0000256" key="6">
    <source>
        <dbReference type="RuleBase" id="RU003376"/>
    </source>
</evidence>
<sequence>MIMVDNRIDNSPTSSGVHPLKFSLWLIIISIIMMFAAFTSAYIVRREEGNWLEFELPTILLVNTLIIILSSVAMQWSYISAKKDNLSSVKTGLILTFALGIAFLVGQWSGWAELVQNNIYFGGSTSNPSGSFLYVLTGVHGFHLITGLVFVLLTLIGSLKYKVHSKNLLRIQLCTVYWHFLGGLWLYLYIFLRINH</sequence>
<dbReference type="PANTHER" id="PTHR11403:SF10">
    <property type="entry name" value="CYTOCHROME C OXIDASE"/>
    <property type="match status" value="1"/>
</dbReference>